<name>A0A062Y175_9BACT</name>
<organism evidence="2 3">
    <name type="scientific">Thermoanaerobaculum aquaticum</name>
    <dbReference type="NCBI Taxonomy" id="1312852"/>
    <lineage>
        <taxon>Bacteria</taxon>
        <taxon>Pseudomonadati</taxon>
        <taxon>Acidobacteriota</taxon>
        <taxon>Thermoanaerobaculia</taxon>
        <taxon>Thermoanaerobaculales</taxon>
        <taxon>Thermoanaerobaculaceae</taxon>
        <taxon>Thermoanaerobaculum</taxon>
    </lineage>
</organism>
<dbReference type="EMBL" id="JMFG01000007">
    <property type="protein sequence ID" value="KDA54520.1"/>
    <property type="molecule type" value="Genomic_DNA"/>
</dbReference>
<dbReference type="Gene3D" id="3.60.15.10">
    <property type="entry name" value="Ribonuclease Z/Hydroxyacylglutathione hydrolase-like"/>
    <property type="match status" value="1"/>
</dbReference>
<dbReference type="PANTHER" id="PTHR47619:SF1">
    <property type="entry name" value="EXODEOXYRIBONUCLEASE WALJ"/>
    <property type="match status" value="1"/>
</dbReference>
<comment type="caution">
    <text evidence="2">The sequence shown here is derived from an EMBL/GenBank/DDBJ whole genome shotgun (WGS) entry which is preliminary data.</text>
</comment>
<evidence type="ECO:0000259" key="1">
    <source>
        <dbReference type="SMART" id="SM00849"/>
    </source>
</evidence>
<dbReference type="PANTHER" id="PTHR47619">
    <property type="entry name" value="METALLO-HYDROLASE YYCJ-RELATED"/>
    <property type="match status" value="1"/>
</dbReference>
<evidence type="ECO:0000313" key="3">
    <source>
        <dbReference type="Proteomes" id="UP000027284"/>
    </source>
</evidence>
<accession>A0A062Y175</accession>
<sequence length="255" mass="27292">MRVHVLASGSSGNALVVEGKQGAVLFDCGLGPRVLAARLRAVGVDPQSIVALVLSHEHTDHVKGLPHFQKRFSVPIWATPGTWEALGGVDSCGELLTLGKPAAVADLSVLPLPASHDAVEPAGFVVEACGLRLGLLTDTGVVTELLLERLSGCHALFLEANHDLDMLRFGPYPPVLKQRIASRHGHLSNVQARDALERLVHPALRQVVAMHLSRENNRPVLVEQELGRVLRGGPAKLCVASQDEPLTVHLEEGRS</sequence>
<dbReference type="STRING" id="1312852.EG19_11155"/>
<proteinExistence type="predicted"/>
<keyword evidence="3" id="KW-1185">Reference proteome</keyword>
<reference evidence="2 3" key="1">
    <citation type="submission" date="2014-04" db="EMBL/GenBank/DDBJ databases">
        <title>The Genome Sequence of Thermoanaerobaculum aquaticum MP-01, The First Cultivated Group 23 Acidobacterium.</title>
        <authorList>
            <person name="Stamps B.W."/>
            <person name="Losey N.A."/>
            <person name="Lawson P.A."/>
            <person name="Stevenson B.S."/>
        </authorList>
    </citation>
    <scope>NUCLEOTIDE SEQUENCE [LARGE SCALE GENOMIC DNA]</scope>
    <source>
        <strain evidence="2 3">MP-01</strain>
    </source>
</reference>
<dbReference type="SUPFAM" id="SSF56281">
    <property type="entry name" value="Metallo-hydrolase/oxidoreductase"/>
    <property type="match status" value="1"/>
</dbReference>
<dbReference type="InterPro" id="IPR001279">
    <property type="entry name" value="Metallo-B-lactamas"/>
</dbReference>
<dbReference type="Proteomes" id="UP000027284">
    <property type="component" value="Unassembled WGS sequence"/>
</dbReference>
<protein>
    <recommendedName>
        <fullName evidence="1">Metallo-beta-lactamase domain-containing protein</fullName>
    </recommendedName>
</protein>
<dbReference type="RefSeq" id="WP_038047438.1">
    <property type="nucleotide sequence ID" value="NZ_JMFG01000007.1"/>
</dbReference>
<dbReference type="OrthoDB" id="9781189at2"/>
<dbReference type="SMART" id="SM00849">
    <property type="entry name" value="Lactamase_B"/>
    <property type="match status" value="1"/>
</dbReference>
<dbReference type="Pfam" id="PF12706">
    <property type="entry name" value="Lactamase_B_2"/>
    <property type="match status" value="1"/>
</dbReference>
<feature type="domain" description="Metallo-beta-lactamase" evidence="1">
    <location>
        <begin position="11"/>
        <end position="211"/>
    </location>
</feature>
<dbReference type="InterPro" id="IPR052533">
    <property type="entry name" value="WalJ/YycJ-like"/>
</dbReference>
<dbReference type="InterPro" id="IPR036866">
    <property type="entry name" value="RibonucZ/Hydroxyglut_hydro"/>
</dbReference>
<evidence type="ECO:0000313" key="2">
    <source>
        <dbReference type="EMBL" id="KDA54520.1"/>
    </source>
</evidence>
<dbReference type="AlphaFoldDB" id="A0A062Y175"/>
<gene>
    <name evidence="2" type="ORF">EG19_11155</name>
</gene>